<proteinExistence type="predicted"/>
<feature type="compositionally biased region" description="Basic and acidic residues" evidence="1">
    <location>
        <begin position="40"/>
        <end position="51"/>
    </location>
</feature>
<accession>B7QCJ3</accession>
<organism>
    <name type="scientific">Ixodes scapularis</name>
    <name type="common">Black-legged tick</name>
    <name type="synonym">Deer tick</name>
    <dbReference type="NCBI Taxonomy" id="6945"/>
    <lineage>
        <taxon>Eukaryota</taxon>
        <taxon>Metazoa</taxon>
        <taxon>Ecdysozoa</taxon>
        <taxon>Arthropoda</taxon>
        <taxon>Chelicerata</taxon>
        <taxon>Arachnida</taxon>
        <taxon>Acari</taxon>
        <taxon>Parasitiformes</taxon>
        <taxon>Ixodida</taxon>
        <taxon>Ixodoidea</taxon>
        <taxon>Ixodidae</taxon>
        <taxon>Ixodinae</taxon>
        <taxon>Ixodes</taxon>
    </lineage>
</organism>
<dbReference type="EMBL" id="ABJB010443423">
    <property type="status" value="NOT_ANNOTATED_CDS"/>
    <property type="molecule type" value="Genomic_DNA"/>
</dbReference>
<dbReference type="VEuPathDB" id="VectorBase:ISCW012485"/>
<evidence type="ECO:0000313" key="2">
    <source>
        <dbReference type="EMBL" id="EEC16565.1"/>
    </source>
</evidence>
<dbReference type="PaxDb" id="6945-B7QCJ3"/>
<evidence type="ECO:0000313" key="4">
    <source>
        <dbReference type="Proteomes" id="UP000001555"/>
    </source>
</evidence>
<dbReference type="HOGENOM" id="CLU_3108756_0_0_1"/>
<sequence length="51" mass="5388">MAVGAFGVTTKLLEEPIHVEESAVPSGSGLRRATRAPSQAERHCGKKANLE</sequence>
<dbReference type="InParanoid" id="B7QCJ3"/>
<dbReference type="Proteomes" id="UP000001555">
    <property type="component" value="Unassembled WGS sequence"/>
</dbReference>
<dbReference type="EnsemblMetazoa" id="ISCW012485-RA">
    <property type="protein sequence ID" value="ISCW012485-PA"/>
    <property type="gene ID" value="ISCW012485"/>
</dbReference>
<name>B7QCJ3_IXOSC</name>
<dbReference type="EMBL" id="DS907950">
    <property type="protein sequence ID" value="EEC16565.1"/>
    <property type="molecule type" value="Genomic_DNA"/>
</dbReference>
<keyword evidence="4" id="KW-1185">Reference proteome</keyword>
<feature type="region of interest" description="Disordered" evidence="1">
    <location>
        <begin position="20"/>
        <end position="51"/>
    </location>
</feature>
<reference evidence="2 4" key="1">
    <citation type="submission" date="2008-03" db="EMBL/GenBank/DDBJ databases">
        <title>Annotation of Ixodes scapularis.</title>
        <authorList>
            <consortium name="Ixodes scapularis Genome Project Consortium"/>
            <person name="Caler E."/>
            <person name="Hannick L.I."/>
            <person name="Bidwell S."/>
            <person name="Joardar V."/>
            <person name="Thiagarajan M."/>
            <person name="Amedeo P."/>
            <person name="Galinsky K.J."/>
            <person name="Schobel S."/>
            <person name="Inman J."/>
            <person name="Hostetler J."/>
            <person name="Miller J."/>
            <person name="Hammond M."/>
            <person name="Megy K."/>
            <person name="Lawson D."/>
            <person name="Kodira C."/>
            <person name="Sutton G."/>
            <person name="Meyer J."/>
            <person name="Hill C.A."/>
            <person name="Birren B."/>
            <person name="Nene V."/>
            <person name="Collins F."/>
            <person name="Alarcon-Chaidez F."/>
            <person name="Wikel S."/>
            <person name="Strausberg R."/>
        </authorList>
    </citation>
    <scope>NUCLEOTIDE SEQUENCE [LARGE SCALE GENOMIC DNA]</scope>
    <source>
        <strain evidence="4">Wikel</strain>
        <strain evidence="2">Wikel colony</strain>
    </source>
</reference>
<reference evidence="3" key="2">
    <citation type="submission" date="2020-05" db="UniProtKB">
        <authorList>
            <consortium name="EnsemblMetazoa"/>
        </authorList>
    </citation>
    <scope>IDENTIFICATION</scope>
    <source>
        <strain evidence="3">wikel</strain>
    </source>
</reference>
<protein>
    <submittedName>
        <fullName evidence="2 3">Uncharacterized protein</fullName>
    </submittedName>
</protein>
<evidence type="ECO:0000313" key="3">
    <source>
        <dbReference type="EnsemblMetazoa" id="ISCW012485-PA"/>
    </source>
</evidence>
<gene>
    <name evidence="2" type="ORF">IscW_ISCW012485</name>
</gene>
<evidence type="ECO:0000256" key="1">
    <source>
        <dbReference type="SAM" id="MobiDB-lite"/>
    </source>
</evidence>
<dbReference type="VEuPathDB" id="VectorBase:ISCI012485"/>
<dbReference type="AlphaFoldDB" id="B7QCJ3"/>